<protein>
    <submittedName>
        <fullName evidence="1">Uncharacterized protein</fullName>
    </submittedName>
</protein>
<evidence type="ECO:0000313" key="2">
    <source>
        <dbReference type="Proteomes" id="UP000190675"/>
    </source>
</evidence>
<accession>A0A1M5R2R6</accession>
<organism evidence="1 2">
    <name type="scientific">Bradyrhizobium erythrophlei</name>
    <dbReference type="NCBI Taxonomy" id="1437360"/>
    <lineage>
        <taxon>Bacteria</taxon>
        <taxon>Pseudomonadati</taxon>
        <taxon>Pseudomonadota</taxon>
        <taxon>Alphaproteobacteria</taxon>
        <taxon>Hyphomicrobiales</taxon>
        <taxon>Nitrobacteraceae</taxon>
        <taxon>Bradyrhizobium</taxon>
    </lineage>
</organism>
<dbReference type="OrthoDB" id="8226853at2"/>
<dbReference type="AlphaFoldDB" id="A0A1M5R2R6"/>
<name>A0A1M5R2R6_9BRAD</name>
<gene>
    <name evidence="1" type="ORF">SAMN05444169_6286</name>
</gene>
<sequence length="143" mass="16616">MPALTRRRYPERQDCWHVYYGDVHVGTIAIRAGVPVDVDRWGWDCGFYPPSHHGRHVDGTAETFEQARADFEAAWREYLPKCSEADFEEYRRERARTAWKYRMWGKGCRMPTQSTDGRSRCFCGEPIDIAGVDQHVYAAHMAA</sequence>
<evidence type="ECO:0000313" key="1">
    <source>
        <dbReference type="EMBL" id="SHH20073.1"/>
    </source>
</evidence>
<dbReference type="Proteomes" id="UP000190675">
    <property type="component" value="Chromosome I"/>
</dbReference>
<dbReference type="RefSeq" id="WP_079569248.1">
    <property type="nucleotide sequence ID" value="NZ_LT670818.1"/>
</dbReference>
<proteinExistence type="predicted"/>
<dbReference type="EMBL" id="LT670818">
    <property type="protein sequence ID" value="SHH20073.1"/>
    <property type="molecule type" value="Genomic_DNA"/>
</dbReference>
<reference evidence="1 2" key="1">
    <citation type="submission" date="2016-11" db="EMBL/GenBank/DDBJ databases">
        <authorList>
            <person name="Jaros S."/>
            <person name="Januszkiewicz K."/>
            <person name="Wedrychowicz H."/>
        </authorList>
    </citation>
    <scope>NUCLEOTIDE SEQUENCE [LARGE SCALE GENOMIC DNA]</scope>
    <source>
        <strain evidence="1 2">GAS242</strain>
    </source>
</reference>